<dbReference type="InterPro" id="IPR052358">
    <property type="entry name" value="Aro_Compnd_Degr_Hydrolases"/>
</dbReference>
<reference evidence="2 3" key="1">
    <citation type="submission" date="2020-08" db="EMBL/GenBank/DDBJ databases">
        <title>Genome public.</title>
        <authorList>
            <person name="Liu C."/>
            <person name="Sun Q."/>
        </authorList>
    </citation>
    <scope>NUCLEOTIDE SEQUENCE [LARGE SCALE GENOMIC DNA]</scope>
    <source>
        <strain evidence="2 3">BX1</strain>
    </source>
</reference>
<dbReference type="InterPro" id="IPR032466">
    <property type="entry name" value="Metal_Hydrolase"/>
</dbReference>
<dbReference type="InterPro" id="IPR006680">
    <property type="entry name" value="Amidohydro-rel"/>
</dbReference>
<accession>A0ABR7NFQ8</accession>
<dbReference type="Pfam" id="PF04909">
    <property type="entry name" value="Amidohydro_2"/>
    <property type="match status" value="1"/>
</dbReference>
<dbReference type="Gene3D" id="3.20.20.140">
    <property type="entry name" value="Metal-dependent hydrolases"/>
    <property type="match status" value="1"/>
</dbReference>
<dbReference type="RefSeq" id="WP_262398792.1">
    <property type="nucleotide sequence ID" value="NZ_JACRTB010000002.1"/>
</dbReference>
<dbReference type="EMBL" id="JACRTB010000002">
    <property type="protein sequence ID" value="MBC8575144.1"/>
    <property type="molecule type" value="Genomic_DNA"/>
</dbReference>
<dbReference type="PANTHER" id="PTHR35563:SF2">
    <property type="entry name" value="BARREL METAL-DEPENDENT HYDROLASE, PUTATIVE (AFU_ORTHOLOGUE AFUA_1G16240)-RELATED"/>
    <property type="match status" value="1"/>
</dbReference>
<evidence type="ECO:0000313" key="2">
    <source>
        <dbReference type="EMBL" id="MBC8575144.1"/>
    </source>
</evidence>
<dbReference type="Proteomes" id="UP000658131">
    <property type="component" value="Unassembled WGS sequence"/>
</dbReference>
<organism evidence="2 3">
    <name type="scientific">Yanshouia hominis</name>
    <dbReference type="NCBI Taxonomy" id="2763673"/>
    <lineage>
        <taxon>Bacteria</taxon>
        <taxon>Bacillati</taxon>
        <taxon>Bacillota</taxon>
        <taxon>Clostridia</taxon>
        <taxon>Eubacteriales</taxon>
        <taxon>Oscillospiraceae</taxon>
        <taxon>Yanshouia</taxon>
    </lineage>
</organism>
<name>A0ABR7NFQ8_9FIRM</name>
<comment type="caution">
    <text evidence="2">The sequence shown here is derived from an EMBL/GenBank/DDBJ whole genome shotgun (WGS) entry which is preliminary data.</text>
</comment>
<protein>
    <submittedName>
        <fullName evidence="2">Amidohydrolase family protein</fullName>
    </submittedName>
</protein>
<sequence length="273" mass="30631">MSKQKHQPYLHACNAHLHIIDPVFSNDGKAAAQIGTIETYMQLAQEQGLERAVFVQAKPFGTDNSCLLNAIQRFGLNKARGIAVVDQSISNQELESLHQGGVRGVRFSVWNPANSVISFDLCEPLSHRVCDLGWNMQLHMSAVQLMEHSSVISRLPGRVVIDHMGRLNPQKGTDDPAYAFLCRLIDQGNVWIKLSGPYLNTCDGYPWNDAAKVARAFADYAPERVLWGSDFPHVTEKVKPDEWDILNTIDRWFDTDRAKQLALVENPAEVYGF</sequence>
<keyword evidence="3" id="KW-1185">Reference proteome</keyword>
<proteinExistence type="predicted"/>
<feature type="domain" description="Amidohydrolase-related" evidence="1">
    <location>
        <begin position="15"/>
        <end position="273"/>
    </location>
</feature>
<dbReference type="SUPFAM" id="SSF51556">
    <property type="entry name" value="Metallo-dependent hydrolases"/>
    <property type="match status" value="1"/>
</dbReference>
<evidence type="ECO:0000259" key="1">
    <source>
        <dbReference type="Pfam" id="PF04909"/>
    </source>
</evidence>
<evidence type="ECO:0000313" key="3">
    <source>
        <dbReference type="Proteomes" id="UP000658131"/>
    </source>
</evidence>
<dbReference type="PANTHER" id="PTHR35563">
    <property type="entry name" value="BARREL METAL-DEPENDENT HYDROLASE, PUTATIVE (AFU_ORTHOLOGUE AFUA_1G16240)-RELATED"/>
    <property type="match status" value="1"/>
</dbReference>
<gene>
    <name evidence="2" type="ORF">H8717_01790</name>
</gene>